<dbReference type="PROSITE" id="PS50853">
    <property type="entry name" value="FN3"/>
    <property type="match status" value="1"/>
</dbReference>
<dbReference type="InterPro" id="IPR007110">
    <property type="entry name" value="Ig-like_dom"/>
</dbReference>
<feature type="coiled-coil region" evidence="2">
    <location>
        <begin position="371"/>
        <end position="398"/>
    </location>
</feature>
<evidence type="ECO:0000256" key="3">
    <source>
        <dbReference type="SAM" id="Phobius"/>
    </source>
</evidence>
<evidence type="ECO:0000259" key="5">
    <source>
        <dbReference type="PROSITE" id="PS50853"/>
    </source>
</evidence>
<dbReference type="PROSITE" id="PS50835">
    <property type="entry name" value="IG_LIKE"/>
    <property type="match status" value="3"/>
</dbReference>
<keyword evidence="7" id="KW-1185">Reference proteome</keyword>
<feature type="domain" description="Ig-like" evidence="4">
    <location>
        <begin position="746"/>
        <end position="836"/>
    </location>
</feature>
<evidence type="ECO:0000313" key="7">
    <source>
        <dbReference type="Proteomes" id="UP001165289"/>
    </source>
</evidence>
<sequence length="1719" mass="194455">MSEAVVLEIEDLRKKITLYEGNHKAHYEGMEWTIKHNKELLSKLRADNKELQKQLRFKAEEGDMVTQAFENLGKTLPPDYRNVSVHQAKERFDQGIAGFLKKHNLLKHQIKKREDERNHLSSQLSQLELQSKDLSNLDCPEGKELRSLENQLDKIKIKLSEAQHIQKIYQEIIQKLQEERLWFDTLLTEVEQNIKIRKKDFDKLSDVYAEAVTASYVAKEDLSVADLHFVDARREREKILEEFKKKVDLQKEQAEKIEKRLQRSSTDLSDEMEPLVEQTETKDISAIQQQRLLTYEEAMEVIKDATGVSGIQDVVKRFLTQGDTQEHLIHLKEENTTILAKARQDRTVLASKYEEKKYSGESRVSTGEKALEDFNVKLQESEKQRDTAKTEADRFNRILNETKSGVEHLAGKLSQLKAPRPPGPKPQGDISEEERILELLYLCEQKLVSLSEELAGKDLDEIQREIEDQQFRNAIEGKLPTTNIRVKLPSATTSGIDDDDLGGDEAIFSRDMAKRATRELIDQQTKKKASCVKLRCLYHNSIITASTTLYCIDRSSNPFVTWRYVSLDGTISNLEADTELETGISLLTVGIDEPGYYNCEVNEDGGYTYTVAILNTSIYTAGMDGETYTYTIGVDADNIFLFCYNSMVAFSETGPPVIILEERTTSYYELLSPDINRAFVNLMVENVGMHVDTPGRWQRPDDTFVGDNSIIFQTFDTTHQGLYKFYIMNWDNEETLAIQIILTVYPFGEKIDSNTYIALENNSLLLANTIIYCITEEQASDPVYWFYYPSNQHRMSKSPTIDPDTGISILSVQTNEPGSYECQVTFMATTRSYIFSLQDPSLVTVIEDTNSFTYTKDIDRTDTSLLCNKPDNSVPRLSYYWYSFNTEVGTRDLFDVGGLSATVDGKQTLECFNNDALYTILVVDILFQGPPEITLDTGMGESYSSLTPGDNTASINLLTKNVILATVLAGRWQRPNGTFVEDNSIPFSAFEISDQGIYKFYVINWESIETLAIQIQLTVYPFGEEIALREYNYLEDLSVLTTNTTLYCITDVIDIPEVIWKYEDLEGVNTSQSAETDFFTGFSSLLVTTDKVGYYSCYVTENGASKTYSIAVIDTEVYKVLEAAQPFTYTVKIDRDIAFLFCHKPDNSVPFGAIGWREMDTSERRQNPLNIADIPDDGNTHTMECLDALDDTPIFNVQILIQGPPVITLNTGSMVSYPLLSENTNKAYLDLLSRNVALSVNLVGRWQLPDNSWVTTSSMTFLTFQLFDQGLYKFYVTDLDNVDTLAIQIDLTVNQFGEKIDPTTYGPLSTNSILNANTDLYCLNGVVAWSYRDLVGICAGRTGAIDADGASVLSVDINYPGYYSCEVTQQPDGISNAYTVAVLDTTLIQVIETSESYQYTLGVDNDIFLFCHTSDNSISSSELVWMKNDSFSIFKNPLNVFEVGNLFKYTDTYLMECLDQTSSESILSAGISMQGVPVISVDTGTVQTFESLTSDGNAAYIIVQTQNVVMRVDLVGKWQRPDDTHVSDNSITFLSFDESDVGVYKFYMTDWYNEQRLAIQIQLSLSPTYSQAITNLTAVTSSDSSILVTWSLLAEQTPLSGEKFSIYYGYEDVEYFAGTTEKLFFNINGLTLNFNYTIRVDMQFAYSPESFSEVVSHYLILPVITVPTTFFQSASFDFAAQESVLIVVIVFLLLIIVVILMLAIIAAFFIRRHMQKSNM</sequence>
<evidence type="ECO:0000313" key="6">
    <source>
        <dbReference type="EMBL" id="KAI6661520.1"/>
    </source>
</evidence>
<reference evidence="6 7" key="1">
    <citation type="journal article" date="2023" name="BMC Biol.">
        <title>The compact genome of the sponge Oopsacas minuta (Hexactinellida) is lacking key metazoan core genes.</title>
        <authorList>
            <person name="Santini S."/>
            <person name="Schenkelaars Q."/>
            <person name="Jourda C."/>
            <person name="Duchesne M."/>
            <person name="Belahbib H."/>
            <person name="Rocher C."/>
            <person name="Selva M."/>
            <person name="Riesgo A."/>
            <person name="Vervoort M."/>
            <person name="Leys S.P."/>
            <person name="Kodjabachian L."/>
            <person name="Le Bivic A."/>
            <person name="Borchiellini C."/>
            <person name="Claverie J.M."/>
            <person name="Renard E."/>
        </authorList>
    </citation>
    <scope>NUCLEOTIDE SEQUENCE [LARGE SCALE GENOMIC DNA]</scope>
    <source>
        <strain evidence="6">SPO-2</strain>
    </source>
</reference>
<accession>A0AAV7KKP2</accession>
<keyword evidence="1 2" id="KW-0175">Coiled coil</keyword>
<organism evidence="6 7">
    <name type="scientific">Oopsacas minuta</name>
    <dbReference type="NCBI Taxonomy" id="111878"/>
    <lineage>
        <taxon>Eukaryota</taxon>
        <taxon>Metazoa</taxon>
        <taxon>Porifera</taxon>
        <taxon>Hexactinellida</taxon>
        <taxon>Hexasterophora</taxon>
        <taxon>Lyssacinosida</taxon>
        <taxon>Leucopsacidae</taxon>
        <taxon>Oopsacas</taxon>
    </lineage>
</organism>
<dbReference type="GO" id="GO:0003341">
    <property type="term" value="P:cilium movement"/>
    <property type="evidence" value="ECO:0007669"/>
    <property type="project" value="InterPro"/>
</dbReference>
<feature type="coiled-coil region" evidence="2">
    <location>
        <begin position="110"/>
        <end position="179"/>
    </location>
</feature>
<feature type="coiled-coil region" evidence="2">
    <location>
        <begin position="34"/>
        <end position="61"/>
    </location>
</feature>
<evidence type="ECO:0000259" key="4">
    <source>
        <dbReference type="PROSITE" id="PS50835"/>
    </source>
</evidence>
<protein>
    <submittedName>
        <fullName evidence="6">Coiled-coil domain-containing protein</fullName>
    </submittedName>
</protein>
<dbReference type="InterPro" id="IPR003961">
    <property type="entry name" value="FN3_dom"/>
</dbReference>
<proteinExistence type="predicted"/>
<dbReference type="Pfam" id="PF21773">
    <property type="entry name" value="ODAD1_CC"/>
    <property type="match status" value="1"/>
</dbReference>
<dbReference type="InterPro" id="IPR033192">
    <property type="entry name" value="ODAD3"/>
</dbReference>
<feature type="transmembrane region" description="Helical" evidence="3">
    <location>
        <begin position="1684"/>
        <end position="1710"/>
    </location>
</feature>
<dbReference type="PANTHER" id="PTHR46518:SF1">
    <property type="entry name" value="OUTER DYNEIN ARM-DOCKING COMPLEX SUBUNIT 3"/>
    <property type="match status" value="1"/>
</dbReference>
<dbReference type="InterPro" id="IPR049258">
    <property type="entry name" value="ODAD1_CC"/>
</dbReference>
<feature type="domain" description="Ig-like" evidence="4">
    <location>
        <begin position="546"/>
        <end position="615"/>
    </location>
</feature>
<feature type="coiled-coil region" evidence="2">
    <location>
        <begin position="240"/>
        <end position="271"/>
    </location>
</feature>
<comment type="caution">
    <text evidence="6">The sequence shown here is derived from an EMBL/GenBank/DDBJ whole genome shotgun (WGS) entry which is preliminary data.</text>
</comment>
<evidence type="ECO:0000256" key="1">
    <source>
        <dbReference type="ARBA" id="ARBA00023054"/>
    </source>
</evidence>
<feature type="domain" description="Ig-like" evidence="4">
    <location>
        <begin position="1021"/>
        <end position="1111"/>
    </location>
</feature>
<dbReference type="EMBL" id="JAKMXF010000011">
    <property type="protein sequence ID" value="KAI6661520.1"/>
    <property type="molecule type" value="Genomic_DNA"/>
</dbReference>
<dbReference type="GO" id="GO:0036064">
    <property type="term" value="C:ciliary basal body"/>
    <property type="evidence" value="ECO:0007669"/>
    <property type="project" value="TreeGrafter"/>
</dbReference>
<dbReference type="SUPFAM" id="SSF49265">
    <property type="entry name" value="Fibronectin type III"/>
    <property type="match status" value="1"/>
</dbReference>
<evidence type="ECO:0000256" key="2">
    <source>
        <dbReference type="SAM" id="Coils"/>
    </source>
</evidence>
<gene>
    <name evidence="6" type="ORF">LOD99_13393</name>
</gene>
<feature type="domain" description="Fibronectin type-III" evidence="5">
    <location>
        <begin position="1572"/>
        <end position="1663"/>
    </location>
</feature>
<dbReference type="Proteomes" id="UP001165289">
    <property type="component" value="Unassembled WGS sequence"/>
</dbReference>
<dbReference type="InterPro" id="IPR036116">
    <property type="entry name" value="FN3_sf"/>
</dbReference>
<name>A0AAV7KKP2_9METZ</name>
<dbReference type="GO" id="GO:0097542">
    <property type="term" value="C:ciliary tip"/>
    <property type="evidence" value="ECO:0007669"/>
    <property type="project" value="TreeGrafter"/>
</dbReference>
<dbReference type="PANTHER" id="PTHR46518">
    <property type="entry name" value="COILED-COIL DOMAIN-CONTAINING PROTEIN 151"/>
    <property type="match status" value="1"/>
</dbReference>
<keyword evidence="3" id="KW-0472">Membrane</keyword>
<keyword evidence="3" id="KW-1133">Transmembrane helix</keyword>
<keyword evidence="3" id="KW-0812">Transmembrane</keyword>
<dbReference type="GO" id="GO:0035253">
    <property type="term" value="C:ciliary rootlet"/>
    <property type="evidence" value="ECO:0007669"/>
    <property type="project" value="TreeGrafter"/>
</dbReference>
<dbReference type="GO" id="GO:0036158">
    <property type="term" value="P:outer dynein arm assembly"/>
    <property type="evidence" value="ECO:0007669"/>
    <property type="project" value="InterPro"/>
</dbReference>